<sequence>MNFGYQGQSSETEKLIPKPKYPYSVFFIFSNEFCERFNYYGMRTILVIYLSQKLGYSDDDATIIFHSFTTLVYLFCIFGAILADSWWGKFNTIVWLSIVYVMGNSILTLGSIEPCHMPPKTFTFIGLVLIAIGSGGIKPCVAAFGGEQFKMPEQAKQLATFFSLFYFSINAGSLLSTFIIPILRDVKCMNMDSCFPLGFGLPVVLMMLSIVLFLSGKYKTKPAEGNMFVKVLKCICNAIGTKRIESGINPKEHWLEYAEQKFGKKLVMETKILLNVLFLYIPLPIFWALFDQQGSRWTFQATRMDGDLGWFTIMPDQMQVINPVLILTFIPLFEFLLYPLLALFGIRRPLQKMTLGGILAGIAFLCSMFLETKLEATYPVLPMVGFSQFRMYNARNCEYNVATTLSGNASKFKIKSNSYFKYLFIPISGGFQDFSYNLTSQHKHCDSYQGTGKLNSGTANSFLITGNGSKAKIHEFEDNPDKSRNGKPVIRVLANINPVSHIKLQNQDGIQYDHNSSFMKRFEMPDGLYNISVDNKIVEIGIKFKHGGVYAVVIHEKSNVRFASKVSIVTQPNSLNMLWLVPQYFIMTLAEVMFSVTGLQFAYTQAPESMKSVIQGFWLLTVSIGDIIVTIVVGANFFDSQVHEFLLFACLMFVDMAIFAILGIYYKPIPLENIKEFEEGNEE</sequence>
<accession>A0A9N9WS72</accession>
<dbReference type="GO" id="GO:0015031">
    <property type="term" value="P:protein transport"/>
    <property type="evidence" value="ECO:0007669"/>
    <property type="project" value="UniProtKB-KW"/>
</dbReference>
<protein>
    <recommendedName>
        <fullName evidence="9">Oligopeptide transporter 1</fullName>
    </recommendedName>
</protein>
<keyword evidence="7 11" id="KW-1133">Transmembrane helix</keyword>
<feature type="transmembrane region" description="Helical" evidence="11">
    <location>
        <begin position="124"/>
        <end position="146"/>
    </location>
</feature>
<feature type="transmembrane region" description="Helical" evidence="11">
    <location>
        <begin position="272"/>
        <end position="290"/>
    </location>
</feature>
<evidence type="ECO:0000256" key="2">
    <source>
        <dbReference type="ARBA" id="ARBA00005982"/>
    </source>
</evidence>
<feature type="transmembrane region" description="Helical" evidence="11">
    <location>
        <begin position="584"/>
        <end position="604"/>
    </location>
</feature>
<evidence type="ECO:0000256" key="6">
    <source>
        <dbReference type="ARBA" id="ARBA00022927"/>
    </source>
</evidence>
<name>A0A9N9WS72_9DIPT</name>
<feature type="transmembrane region" description="Helical" evidence="11">
    <location>
        <begin position="158"/>
        <end position="183"/>
    </location>
</feature>
<feature type="transmembrane region" description="Helical" evidence="11">
    <location>
        <begin position="90"/>
        <end position="112"/>
    </location>
</feature>
<dbReference type="GO" id="GO:0006857">
    <property type="term" value="P:oligopeptide transport"/>
    <property type="evidence" value="ECO:0007669"/>
    <property type="project" value="InterPro"/>
</dbReference>
<keyword evidence="3 10" id="KW-0813">Transport</keyword>
<keyword evidence="13" id="KW-1185">Reference proteome</keyword>
<dbReference type="GO" id="GO:0022857">
    <property type="term" value="F:transmembrane transporter activity"/>
    <property type="evidence" value="ECO:0007669"/>
    <property type="project" value="InterPro"/>
</dbReference>
<dbReference type="PROSITE" id="PS01023">
    <property type="entry name" value="PTR2_2"/>
    <property type="match status" value="1"/>
</dbReference>
<keyword evidence="5" id="KW-0571">Peptide transport</keyword>
<keyword evidence="8 11" id="KW-0472">Membrane</keyword>
<dbReference type="InterPro" id="IPR000109">
    <property type="entry name" value="POT_fam"/>
</dbReference>
<dbReference type="Proteomes" id="UP001153620">
    <property type="component" value="Chromosome 2"/>
</dbReference>
<evidence type="ECO:0000256" key="10">
    <source>
        <dbReference type="RuleBase" id="RU003755"/>
    </source>
</evidence>
<dbReference type="OrthoDB" id="8904098at2759"/>
<keyword evidence="6" id="KW-0653">Protein transport</keyword>
<dbReference type="EMBL" id="OU895878">
    <property type="protein sequence ID" value="CAG9803149.1"/>
    <property type="molecule type" value="Genomic_DNA"/>
</dbReference>
<evidence type="ECO:0000256" key="9">
    <source>
        <dbReference type="ARBA" id="ARBA00078114"/>
    </source>
</evidence>
<comment type="subcellular location">
    <subcellularLocation>
        <location evidence="1 10">Membrane</location>
        <topology evidence="1 10">Multi-pass membrane protein</topology>
    </subcellularLocation>
</comment>
<evidence type="ECO:0000256" key="4">
    <source>
        <dbReference type="ARBA" id="ARBA00022692"/>
    </source>
</evidence>
<dbReference type="Gene3D" id="1.20.1250.20">
    <property type="entry name" value="MFS general substrate transporter like domains"/>
    <property type="match status" value="2"/>
</dbReference>
<proteinExistence type="inferred from homology"/>
<evidence type="ECO:0000256" key="3">
    <source>
        <dbReference type="ARBA" id="ARBA00022448"/>
    </source>
</evidence>
<dbReference type="FunFam" id="1.20.1250.20:FF:000049">
    <property type="entry name" value="Solute carrier family 15 member 2"/>
    <property type="match status" value="1"/>
</dbReference>
<feature type="transmembrane region" description="Helical" evidence="11">
    <location>
        <begin position="616"/>
        <end position="638"/>
    </location>
</feature>
<evidence type="ECO:0000313" key="12">
    <source>
        <dbReference type="EMBL" id="CAG9803149.1"/>
    </source>
</evidence>
<feature type="transmembrane region" description="Helical" evidence="11">
    <location>
        <begin position="63"/>
        <end position="83"/>
    </location>
</feature>
<feature type="transmembrane region" description="Helical" evidence="11">
    <location>
        <begin position="324"/>
        <end position="346"/>
    </location>
</feature>
<dbReference type="InterPro" id="IPR018456">
    <property type="entry name" value="PTR2_symporter_CS"/>
</dbReference>
<dbReference type="CDD" id="cd17347">
    <property type="entry name" value="MFS_SLC15A1_2_like"/>
    <property type="match status" value="1"/>
</dbReference>
<evidence type="ECO:0000256" key="11">
    <source>
        <dbReference type="SAM" id="Phobius"/>
    </source>
</evidence>
<dbReference type="FunFam" id="1.20.1250.20:FF:000379">
    <property type="entry name" value="Uncharacterized protein, isoform A"/>
    <property type="match status" value="1"/>
</dbReference>
<reference evidence="12" key="2">
    <citation type="submission" date="2022-10" db="EMBL/GenBank/DDBJ databases">
        <authorList>
            <consortium name="ENA_rothamsted_submissions"/>
            <consortium name="culmorum"/>
            <person name="King R."/>
        </authorList>
    </citation>
    <scope>NUCLEOTIDE SEQUENCE</scope>
</reference>
<keyword evidence="4 10" id="KW-0812">Transmembrane</keyword>
<evidence type="ECO:0000256" key="5">
    <source>
        <dbReference type="ARBA" id="ARBA00022856"/>
    </source>
</evidence>
<dbReference type="PROSITE" id="PS01022">
    <property type="entry name" value="PTR2_1"/>
    <property type="match status" value="1"/>
</dbReference>
<feature type="transmembrane region" description="Helical" evidence="11">
    <location>
        <begin position="353"/>
        <end position="370"/>
    </location>
</feature>
<evidence type="ECO:0000256" key="1">
    <source>
        <dbReference type="ARBA" id="ARBA00004141"/>
    </source>
</evidence>
<evidence type="ECO:0000313" key="13">
    <source>
        <dbReference type="Proteomes" id="UP001153620"/>
    </source>
</evidence>
<comment type="similarity">
    <text evidence="2 10">Belongs to the major facilitator superfamily. Proton-dependent oligopeptide transporter (POT/PTR) (TC 2.A.17) family.</text>
</comment>
<dbReference type="AlphaFoldDB" id="A0A9N9WS72"/>
<gene>
    <name evidence="12" type="ORF">CHIRRI_LOCUS6050</name>
</gene>
<feature type="transmembrane region" description="Helical" evidence="11">
    <location>
        <begin position="644"/>
        <end position="666"/>
    </location>
</feature>
<evidence type="ECO:0000256" key="8">
    <source>
        <dbReference type="ARBA" id="ARBA00023136"/>
    </source>
</evidence>
<dbReference type="InterPro" id="IPR036259">
    <property type="entry name" value="MFS_trans_sf"/>
</dbReference>
<reference evidence="12" key="1">
    <citation type="submission" date="2022-01" db="EMBL/GenBank/DDBJ databases">
        <authorList>
            <person name="King R."/>
        </authorList>
    </citation>
    <scope>NUCLEOTIDE SEQUENCE</scope>
</reference>
<dbReference type="Pfam" id="PF00854">
    <property type="entry name" value="PTR2"/>
    <property type="match status" value="2"/>
</dbReference>
<dbReference type="PANTHER" id="PTHR11654">
    <property type="entry name" value="OLIGOPEPTIDE TRANSPORTER-RELATED"/>
    <property type="match status" value="1"/>
</dbReference>
<organism evidence="12 13">
    <name type="scientific">Chironomus riparius</name>
    <dbReference type="NCBI Taxonomy" id="315576"/>
    <lineage>
        <taxon>Eukaryota</taxon>
        <taxon>Metazoa</taxon>
        <taxon>Ecdysozoa</taxon>
        <taxon>Arthropoda</taxon>
        <taxon>Hexapoda</taxon>
        <taxon>Insecta</taxon>
        <taxon>Pterygota</taxon>
        <taxon>Neoptera</taxon>
        <taxon>Endopterygota</taxon>
        <taxon>Diptera</taxon>
        <taxon>Nematocera</taxon>
        <taxon>Chironomoidea</taxon>
        <taxon>Chironomidae</taxon>
        <taxon>Chironominae</taxon>
        <taxon>Chironomus</taxon>
    </lineage>
</organism>
<evidence type="ECO:0000256" key="7">
    <source>
        <dbReference type="ARBA" id="ARBA00022989"/>
    </source>
</evidence>
<dbReference type="SUPFAM" id="SSF103473">
    <property type="entry name" value="MFS general substrate transporter"/>
    <property type="match status" value="2"/>
</dbReference>
<feature type="transmembrane region" description="Helical" evidence="11">
    <location>
        <begin position="195"/>
        <end position="214"/>
    </location>
</feature>
<dbReference type="GO" id="GO:0016020">
    <property type="term" value="C:membrane"/>
    <property type="evidence" value="ECO:0007669"/>
    <property type="project" value="UniProtKB-SubCell"/>
</dbReference>